<feature type="transmembrane region" description="Helical" evidence="9">
    <location>
        <begin position="185"/>
        <end position="208"/>
    </location>
</feature>
<keyword evidence="6 9" id="KW-0472">Membrane</keyword>
<comment type="subcellular location">
    <subcellularLocation>
        <location evidence="1">Membrane</location>
        <topology evidence="1">Multi-pass membrane protein</topology>
    </subcellularLocation>
</comment>
<feature type="compositionally biased region" description="Basic and acidic residues" evidence="8">
    <location>
        <begin position="10"/>
        <end position="27"/>
    </location>
</feature>
<dbReference type="CDD" id="cd17484">
    <property type="entry name" value="MFS_FBT"/>
    <property type="match status" value="1"/>
</dbReference>
<dbReference type="PANTHER" id="PTHR31585:SF2">
    <property type="entry name" value="FOLATE-BIOPTERIN TRANSPORTER 7-RELATED"/>
    <property type="match status" value="1"/>
</dbReference>
<feature type="transmembrane region" description="Helical" evidence="9">
    <location>
        <begin position="302"/>
        <end position="320"/>
    </location>
</feature>
<reference evidence="10" key="1">
    <citation type="journal article" date="2016" name="Nat. Genet.">
        <title>A high-quality carrot genome assembly provides new insights into carotenoid accumulation and asterid genome evolution.</title>
        <authorList>
            <person name="Iorizzo M."/>
            <person name="Ellison S."/>
            <person name="Senalik D."/>
            <person name="Zeng P."/>
            <person name="Satapoomin P."/>
            <person name="Huang J."/>
            <person name="Bowman M."/>
            <person name="Iovene M."/>
            <person name="Sanseverino W."/>
            <person name="Cavagnaro P."/>
            <person name="Yildiz M."/>
            <person name="Macko-Podgorni A."/>
            <person name="Moranska E."/>
            <person name="Grzebelus E."/>
            <person name="Grzebelus D."/>
            <person name="Ashrafi H."/>
            <person name="Zheng Z."/>
            <person name="Cheng S."/>
            <person name="Spooner D."/>
            <person name="Van Deynze A."/>
            <person name="Simon P."/>
        </authorList>
    </citation>
    <scope>NUCLEOTIDE SEQUENCE</scope>
    <source>
        <tissue evidence="10">Leaf</tissue>
    </source>
</reference>
<evidence type="ECO:0000256" key="4">
    <source>
        <dbReference type="ARBA" id="ARBA00022692"/>
    </source>
</evidence>
<evidence type="ECO:0000256" key="7">
    <source>
        <dbReference type="ARBA" id="ARBA00044504"/>
    </source>
</evidence>
<feature type="region of interest" description="Disordered" evidence="8">
    <location>
        <begin position="1"/>
        <end position="27"/>
    </location>
</feature>
<evidence type="ECO:0000256" key="1">
    <source>
        <dbReference type="ARBA" id="ARBA00004141"/>
    </source>
</evidence>
<keyword evidence="11" id="KW-1185">Reference proteome</keyword>
<evidence type="ECO:0000313" key="10">
    <source>
        <dbReference type="EMBL" id="WOG90971.1"/>
    </source>
</evidence>
<dbReference type="Proteomes" id="UP000077755">
    <property type="component" value="Chromosome 3"/>
</dbReference>
<feature type="transmembrane region" description="Helical" evidence="9">
    <location>
        <begin position="138"/>
        <end position="164"/>
    </location>
</feature>
<dbReference type="InterPro" id="IPR004324">
    <property type="entry name" value="FBT"/>
</dbReference>
<gene>
    <name evidence="10" type="ORF">DCAR_0310218</name>
</gene>
<dbReference type="EMBL" id="CP093345">
    <property type="protein sequence ID" value="WOG90971.1"/>
    <property type="molecule type" value="Genomic_DNA"/>
</dbReference>
<accession>A0A165ZPG9</accession>
<sequence>MENPSLPSDHSYESEITRRKKPITDKDSVDEKSVNLGKKVDRMRKMILGIGFWVQGMRCFPWLGVSFFLKDGLKLDPSTLQILQVSANLPMVAKPFYGILSDSFYIFGQHRLPYIAIGAFLQALSWLAVAFVPTSSSSFFLITVYLLLGNLGASIVEVANDAIVAETGKQSSSSLKKPQASSGELQSFVWMASSIGGMLGNLLAGVAIDSISPQTMFLLFGVLLSIQFVISVSIHESSIDLPKTSSNTGIKRQLSELLVALKNPEISYSIAWFAASYAIIPALTGTMFFYQTQYLKIENSVLGISKVIGQVTMLLWGVIYNKRLKSVPPRKIIAAIQVTMAVSMVSDVLFVKGIYHNMGIPDSVYVAIFSGFIEVLCFFKILPFMILTAQLCPKGCEGSIMAFLMSAIALAFIVSGYLGVVLSSYVGVTADDFSGLPQGLLIQAAFTLLPLYWSSCIPDDANIKSKRKEN</sequence>
<organism evidence="10 11">
    <name type="scientific">Daucus carota subsp. sativus</name>
    <name type="common">Carrot</name>
    <dbReference type="NCBI Taxonomy" id="79200"/>
    <lineage>
        <taxon>Eukaryota</taxon>
        <taxon>Viridiplantae</taxon>
        <taxon>Streptophyta</taxon>
        <taxon>Embryophyta</taxon>
        <taxon>Tracheophyta</taxon>
        <taxon>Spermatophyta</taxon>
        <taxon>Magnoliopsida</taxon>
        <taxon>eudicotyledons</taxon>
        <taxon>Gunneridae</taxon>
        <taxon>Pentapetalae</taxon>
        <taxon>asterids</taxon>
        <taxon>campanulids</taxon>
        <taxon>Apiales</taxon>
        <taxon>Apiaceae</taxon>
        <taxon>Apioideae</taxon>
        <taxon>Scandiceae</taxon>
        <taxon>Daucinae</taxon>
        <taxon>Daucus</taxon>
        <taxon>Daucus sect. Daucus</taxon>
    </lineage>
</organism>
<reference evidence="10" key="2">
    <citation type="submission" date="2022-03" db="EMBL/GenBank/DDBJ databases">
        <title>Draft title - Genomic analysis of global carrot germplasm unveils the trajectory of domestication and the origin of high carotenoid orange carrot.</title>
        <authorList>
            <person name="Iorizzo M."/>
            <person name="Ellison S."/>
            <person name="Senalik D."/>
            <person name="Macko-Podgorni A."/>
            <person name="Grzebelus D."/>
            <person name="Bostan H."/>
            <person name="Rolling W."/>
            <person name="Curaba J."/>
            <person name="Simon P."/>
        </authorList>
    </citation>
    <scope>NUCLEOTIDE SEQUENCE</scope>
    <source>
        <tissue evidence="10">Leaf</tissue>
    </source>
</reference>
<dbReference type="SUPFAM" id="SSF103473">
    <property type="entry name" value="MFS general substrate transporter"/>
    <property type="match status" value="1"/>
</dbReference>
<name>A0A165ZPG9_DAUCS</name>
<dbReference type="InterPro" id="IPR036259">
    <property type="entry name" value="MFS_trans_sf"/>
</dbReference>
<keyword evidence="4 9" id="KW-0812">Transmembrane</keyword>
<dbReference type="InterPro" id="IPR039309">
    <property type="entry name" value="BT1"/>
</dbReference>
<feature type="transmembrane region" description="Helical" evidence="9">
    <location>
        <begin position="270"/>
        <end position="290"/>
    </location>
</feature>
<dbReference type="NCBIfam" id="TIGR00788">
    <property type="entry name" value="fbt"/>
    <property type="match status" value="1"/>
</dbReference>
<dbReference type="KEGG" id="dcr:108210986"/>
<comment type="similarity">
    <text evidence="7">Belongs to the major facilitator superfamily. Phosphate:H(+) symporter (TC 2.A.1.9) family.</text>
</comment>
<feature type="transmembrane region" description="Helical" evidence="9">
    <location>
        <begin position="400"/>
        <end position="420"/>
    </location>
</feature>
<dbReference type="Gramene" id="KZN00276">
    <property type="protein sequence ID" value="KZN00276"/>
    <property type="gene ID" value="DCAR_009030"/>
</dbReference>
<dbReference type="GO" id="GO:0016020">
    <property type="term" value="C:membrane"/>
    <property type="evidence" value="ECO:0007669"/>
    <property type="project" value="UniProtKB-SubCell"/>
</dbReference>
<evidence type="ECO:0000256" key="6">
    <source>
        <dbReference type="ARBA" id="ARBA00023136"/>
    </source>
</evidence>
<evidence type="ECO:0000256" key="9">
    <source>
        <dbReference type="SAM" id="Phobius"/>
    </source>
</evidence>
<keyword evidence="3" id="KW-0813">Transport</keyword>
<feature type="transmembrane region" description="Helical" evidence="9">
    <location>
        <begin position="46"/>
        <end position="69"/>
    </location>
</feature>
<comment type="similarity">
    <text evidence="2">Belongs to the major facilitator superfamily. Folate-biopterin transporter (TC 2.A.71) family.</text>
</comment>
<evidence type="ECO:0000256" key="3">
    <source>
        <dbReference type="ARBA" id="ARBA00022448"/>
    </source>
</evidence>
<keyword evidence="5 9" id="KW-1133">Transmembrane helix</keyword>
<protein>
    <submittedName>
        <fullName evidence="10">Uncharacterized protein</fullName>
    </submittedName>
</protein>
<feature type="transmembrane region" description="Helical" evidence="9">
    <location>
        <begin position="214"/>
        <end position="234"/>
    </location>
</feature>
<evidence type="ECO:0000313" key="11">
    <source>
        <dbReference type="Proteomes" id="UP000077755"/>
    </source>
</evidence>
<dbReference type="PANTHER" id="PTHR31585">
    <property type="entry name" value="FOLATE-BIOPTERIN TRANSPORTER 1, CHLOROPLASTIC"/>
    <property type="match status" value="1"/>
</dbReference>
<feature type="transmembrane region" description="Helical" evidence="9">
    <location>
        <begin position="112"/>
        <end position="132"/>
    </location>
</feature>
<dbReference type="OMA" id="SMYTIVF"/>
<feature type="transmembrane region" description="Helical" evidence="9">
    <location>
        <begin position="332"/>
        <end position="351"/>
    </location>
</feature>
<evidence type="ECO:0000256" key="2">
    <source>
        <dbReference type="ARBA" id="ARBA00007015"/>
    </source>
</evidence>
<dbReference type="Pfam" id="PF03092">
    <property type="entry name" value="BT1"/>
    <property type="match status" value="1"/>
</dbReference>
<dbReference type="Gene3D" id="1.20.1250.20">
    <property type="entry name" value="MFS general substrate transporter like domains"/>
    <property type="match status" value="1"/>
</dbReference>
<dbReference type="AlphaFoldDB" id="A0A165ZPG9"/>
<feature type="transmembrane region" description="Helical" evidence="9">
    <location>
        <begin position="363"/>
        <end position="388"/>
    </location>
</feature>
<dbReference type="OrthoDB" id="1923497at2759"/>
<evidence type="ECO:0000256" key="5">
    <source>
        <dbReference type="ARBA" id="ARBA00022989"/>
    </source>
</evidence>
<proteinExistence type="inferred from homology"/>
<evidence type="ECO:0000256" key="8">
    <source>
        <dbReference type="SAM" id="MobiDB-lite"/>
    </source>
</evidence>